<dbReference type="GeneID" id="14211305"/>
<dbReference type="InParanoid" id="L0A9L8"/>
<dbReference type="RefSeq" id="WP_015231735.1">
    <property type="nucleotide sequence ID" value="NC_019791.1"/>
</dbReference>
<dbReference type="PANTHER" id="PTHR20854:SF4">
    <property type="entry name" value="INOSITOL-1-MONOPHOSPHATASE-RELATED"/>
    <property type="match status" value="1"/>
</dbReference>
<dbReference type="KEGG" id="clg:Calag_0045"/>
<dbReference type="HOGENOM" id="CLU_044118_5_0_2"/>
<reference evidence="6" key="1">
    <citation type="submission" date="2012-03" db="EMBL/GenBank/DDBJ databases">
        <title>Complete genome of Caldisphaera lagunensis DSM 15908.</title>
        <authorList>
            <person name="Lucas S."/>
            <person name="Copeland A."/>
            <person name="Lapidus A."/>
            <person name="Glavina del Rio T."/>
            <person name="Dalin E."/>
            <person name="Tice H."/>
            <person name="Bruce D."/>
            <person name="Goodwin L."/>
            <person name="Pitluck S."/>
            <person name="Peters L."/>
            <person name="Mikhailova N."/>
            <person name="Teshima H."/>
            <person name="Kyrpides N."/>
            <person name="Mavromatis K."/>
            <person name="Ivanova N."/>
            <person name="Brettin T."/>
            <person name="Detter J.C."/>
            <person name="Han C."/>
            <person name="Larimer F."/>
            <person name="Land M."/>
            <person name="Hauser L."/>
            <person name="Markowitz V."/>
            <person name="Cheng J.-F."/>
            <person name="Hugenholtz P."/>
            <person name="Woyke T."/>
            <person name="Wu D."/>
            <person name="Spring S."/>
            <person name="Schroeder M."/>
            <person name="Brambilla E."/>
            <person name="Klenk H.-P."/>
            <person name="Eisen J.A."/>
        </authorList>
    </citation>
    <scope>NUCLEOTIDE SEQUENCE [LARGE SCALE GENOMIC DNA]</scope>
    <source>
        <strain evidence="6">DSM 15908 / JCM 11604 / IC-154</strain>
    </source>
</reference>
<evidence type="ECO:0000256" key="1">
    <source>
        <dbReference type="ARBA" id="ARBA00022723"/>
    </source>
</evidence>
<evidence type="ECO:0000256" key="3">
    <source>
        <dbReference type="ARBA" id="ARBA00022842"/>
    </source>
</evidence>
<keyword evidence="6" id="KW-1185">Reference proteome</keyword>
<gene>
    <name evidence="5" type="ordered locus">Calag_0045</name>
</gene>
<feature type="binding site" evidence="4">
    <location>
        <position position="66"/>
    </location>
    <ligand>
        <name>Mg(2+)</name>
        <dbReference type="ChEBI" id="CHEBI:18420"/>
        <label>1</label>
        <note>catalytic</note>
    </ligand>
</feature>
<name>L0A9L8_CALLD</name>
<keyword evidence="1 4" id="KW-0479">Metal-binding</keyword>
<dbReference type="Proteomes" id="UP000010469">
    <property type="component" value="Chromosome"/>
</dbReference>
<evidence type="ECO:0000256" key="4">
    <source>
        <dbReference type="PIRSR" id="PIRSR600760-2"/>
    </source>
</evidence>
<dbReference type="GO" id="GO:0007165">
    <property type="term" value="P:signal transduction"/>
    <property type="evidence" value="ECO:0007669"/>
    <property type="project" value="TreeGrafter"/>
</dbReference>
<dbReference type="GO" id="GO:0006020">
    <property type="term" value="P:inositol metabolic process"/>
    <property type="evidence" value="ECO:0007669"/>
    <property type="project" value="TreeGrafter"/>
</dbReference>
<dbReference type="Gene3D" id="3.30.540.10">
    <property type="entry name" value="Fructose-1,6-Bisphosphatase, subunit A, domain 1"/>
    <property type="match status" value="1"/>
</dbReference>
<dbReference type="GO" id="GO:0008934">
    <property type="term" value="F:inositol monophosphate 1-phosphatase activity"/>
    <property type="evidence" value="ECO:0007669"/>
    <property type="project" value="TreeGrafter"/>
</dbReference>
<feature type="binding site" evidence="4">
    <location>
        <position position="83"/>
    </location>
    <ligand>
        <name>Mg(2+)</name>
        <dbReference type="ChEBI" id="CHEBI:18420"/>
        <label>1</label>
        <note>catalytic</note>
    </ligand>
</feature>
<dbReference type="GO" id="GO:0046872">
    <property type="term" value="F:metal ion binding"/>
    <property type="evidence" value="ECO:0007669"/>
    <property type="project" value="UniProtKB-KW"/>
</dbReference>
<keyword evidence="2" id="KW-0378">Hydrolase</keyword>
<dbReference type="SUPFAM" id="SSF56655">
    <property type="entry name" value="Carbohydrate phosphatase"/>
    <property type="match status" value="1"/>
</dbReference>
<comment type="cofactor">
    <cofactor evidence="4">
        <name>Mg(2+)</name>
        <dbReference type="ChEBI" id="CHEBI:18420"/>
    </cofactor>
</comment>
<dbReference type="InterPro" id="IPR000760">
    <property type="entry name" value="Inositol_monophosphatase-like"/>
</dbReference>
<dbReference type="Pfam" id="PF00459">
    <property type="entry name" value="Inositol_P"/>
    <property type="match status" value="1"/>
</dbReference>
<dbReference type="STRING" id="1056495.Calag_0045"/>
<accession>L0A9L8</accession>
<feature type="binding site" evidence="4">
    <location>
        <position position="84"/>
    </location>
    <ligand>
        <name>Mg(2+)</name>
        <dbReference type="ChEBI" id="CHEBI:18420"/>
        <label>1</label>
        <note>catalytic</note>
    </ligand>
</feature>
<evidence type="ECO:0000256" key="2">
    <source>
        <dbReference type="ARBA" id="ARBA00022801"/>
    </source>
</evidence>
<dbReference type="Gene3D" id="3.40.190.80">
    <property type="match status" value="1"/>
</dbReference>
<evidence type="ECO:0000313" key="6">
    <source>
        <dbReference type="Proteomes" id="UP000010469"/>
    </source>
</evidence>
<organism evidence="5 6">
    <name type="scientific">Caldisphaera lagunensis (strain DSM 15908 / JCM 11604 / ANMR 0165 / IC-154)</name>
    <dbReference type="NCBI Taxonomy" id="1056495"/>
    <lineage>
        <taxon>Archaea</taxon>
        <taxon>Thermoproteota</taxon>
        <taxon>Thermoprotei</taxon>
        <taxon>Acidilobales</taxon>
        <taxon>Caldisphaeraceae</taxon>
        <taxon>Caldisphaera</taxon>
    </lineage>
</organism>
<protein>
    <submittedName>
        <fullName evidence="5">Inositol monophosphatase/fructose-1,6-bisphosphatase family protein</fullName>
    </submittedName>
</protein>
<dbReference type="InterPro" id="IPR020583">
    <property type="entry name" value="Inositol_monoP_metal-BS"/>
</dbReference>
<proteinExistence type="predicted"/>
<dbReference type="FunCoup" id="L0A9L8">
    <property type="interactions" value="52"/>
</dbReference>
<dbReference type="eggNOG" id="arCOG01349">
    <property type="taxonomic scope" value="Archaea"/>
</dbReference>
<keyword evidence="3 4" id="KW-0460">Magnesium</keyword>
<dbReference type="PRINTS" id="PR00377">
    <property type="entry name" value="IMPHPHTASES"/>
</dbReference>
<dbReference type="PROSITE" id="PS00629">
    <property type="entry name" value="IMP_1"/>
    <property type="match status" value="1"/>
</dbReference>
<dbReference type="AlphaFoldDB" id="L0A9L8"/>
<dbReference type="EMBL" id="CP003378">
    <property type="protein sequence ID" value="AFZ69837.1"/>
    <property type="molecule type" value="Genomic_DNA"/>
</dbReference>
<feature type="binding site" evidence="4">
    <location>
        <position position="81"/>
    </location>
    <ligand>
        <name>Mg(2+)</name>
        <dbReference type="ChEBI" id="CHEBI:18420"/>
        <label>1</label>
        <note>catalytic</note>
    </ligand>
</feature>
<dbReference type="PANTHER" id="PTHR20854">
    <property type="entry name" value="INOSITOL MONOPHOSPHATASE"/>
    <property type="match status" value="1"/>
</dbReference>
<evidence type="ECO:0000313" key="5">
    <source>
        <dbReference type="EMBL" id="AFZ69837.1"/>
    </source>
</evidence>
<sequence>MIDNEELRKIVIDVAYESVKYLRNNFCNNDAIKLIRGETIRADLESEKIVNEVIKSYDLDYKIVTEESNIIGNGKYTFILDPLDGSINFENCIPWSSVSLAVLPPNKNKVSDAIAGVVYPVYFNGLPFSYSKGNGCFEGNNKVKMSNEESKILFAYLEKEDEAYKLAKLISKKKGLKIRSLGSSALELIFTGLGRSYAFIDLRGKLRNVDVAAAIGFIRECEGYVVNSKGENADVNAEKVDVIGDIIATNNKNRLDEILNYINS</sequence>
<feature type="binding site" evidence="4">
    <location>
        <position position="210"/>
    </location>
    <ligand>
        <name>Mg(2+)</name>
        <dbReference type="ChEBI" id="CHEBI:18420"/>
        <label>1</label>
        <note>catalytic</note>
    </ligand>
</feature>